<dbReference type="Gene3D" id="3.30.70.3290">
    <property type="match status" value="2"/>
</dbReference>
<dbReference type="CDD" id="cd00833">
    <property type="entry name" value="PKS"/>
    <property type="match status" value="2"/>
</dbReference>
<protein>
    <recommendedName>
        <fullName evidence="16">Polyketide synthase</fullName>
    </recommendedName>
</protein>
<dbReference type="InterPro" id="IPR057326">
    <property type="entry name" value="KR_dom"/>
</dbReference>
<dbReference type="Pfam" id="PF14765">
    <property type="entry name" value="PS-DH"/>
    <property type="match status" value="1"/>
</dbReference>
<keyword evidence="15" id="KW-1185">Reference proteome</keyword>
<feature type="domain" description="Carrier" evidence="11">
    <location>
        <begin position="927"/>
        <end position="1005"/>
    </location>
</feature>
<dbReference type="InterPro" id="IPR032821">
    <property type="entry name" value="PKS_assoc"/>
</dbReference>
<dbReference type="Proteomes" id="UP000516173">
    <property type="component" value="Chromosome"/>
</dbReference>
<dbReference type="InterPro" id="IPR036736">
    <property type="entry name" value="ACP-like_sf"/>
</dbReference>
<dbReference type="SUPFAM" id="SSF52151">
    <property type="entry name" value="FabD/lysophospholipase-like"/>
    <property type="match status" value="2"/>
</dbReference>
<evidence type="ECO:0000256" key="3">
    <source>
        <dbReference type="ARBA" id="ARBA00022553"/>
    </source>
</evidence>
<feature type="compositionally biased region" description="Low complexity" evidence="10">
    <location>
        <begin position="905"/>
        <end position="914"/>
    </location>
</feature>
<dbReference type="InterPro" id="IPR016035">
    <property type="entry name" value="Acyl_Trfase/lysoPLipase"/>
</dbReference>
<keyword evidence="8" id="KW-0012">Acyltransferase</keyword>
<dbReference type="InterPro" id="IPR013968">
    <property type="entry name" value="PKS_KR"/>
</dbReference>
<dbReference type="InterPro" id="IPR006162">
    <property type="entry name" value="Ppantetheine_attach_site"/>
</dbReference>
<dbReference type="InterPro" id="IPR055123">
    <property type="entry name" value="SpnB-like_Rossmann"/>
</dbReference>
<dbReference type="Pfam" id="PF21089">
    <property type="entry name" value="PKS_DH_N"/>
    <property type="match status" value="1"/>
</dbReference>
<feature type="active site" description="Proton acceptor; for dehydratase activity" evidence="9">
    <location>
        <position position="1935"/>
    </location>
</feature>
<dbReference type="InterPro" id="IPR018201">
    <property type="entry name" value="Ketoacyl_synth_AS"/>
</dbReference>
<evidence type="ECO:0000256" key="2">
    <source>
        <dbReference type="ARBA" id="ARBA00022450"/>
    </source>
</evidence>
<evidence type="ECO:0000256" key="8">
    <source>
        <dbReference type="ARBA" id="ARBA00023315"/>
    </source>
</evidence>
<dbReference type="SMART" id="SM00826">
    <property type="entry name" value="PKS_DH"/>
    <property type="match status" value="1"/>
</dbReference>
<evidence type="ECO:0000256" key="7">
    <source>
        <dbReference type="ARBA" id="ARBA00023268"/>
    </source>
</evidence>
<reference evidence="14 15" key="1">
    <citation type="submission" date="2020-08" db="EMBL/GenBank/DDBJ databases">
        <title>Genome Sequencing of Nocardia wallacei strain FMUON74 and assembly.</title>
        <authorList>
            <person name="Toyokawa M."/>
            <person name="Uesaka K."/>
        </authorList>
    </citation>
    <scope>NUCLEOTIDE SEQUENCE [LARGE SCALE GENOMIC DNA]</scope>
    <source>
        <strain evidence="14 15">FMUON74</strain>
    </source>
</reference>
<dbReference type="Gene3D" id="1.10.1200.10">
    <property type="entry name" value="ACP-like"/>
    <property type="match status" value="2"/>
</dbReference>
<keyword evidence="5" id="KW-0276">Fatty acid metabolism</keyword>
<keyword evidence="4" id="KW-0808">Transferase</keyword>
<dbReference type="SUPFAM" id="SSF51735">
    <property type="entry name" value="NAD(P)-binding Rossmann-fold domains"/>
    <property type="match status" value="2"/>
</dbReference>
<dbReference type="InterPro" id="IPR050091">
    <property type="entry name" value="PKS_NRPS_Biosynth_Enz"/>
</dbReference>
<dbReference type="SMART" id="SM00827">
    <property type="entry name" value="PKS_AT"/>
    <property type="match status" value="2"/>
</dbReference>
<dbReference type="PROSITE" id="PS52019">
    <property type="entry name" value="PKS_MFAS_DH"/>
    <property type="match status" value="1"/>
</dbReference>
<dbReference type="Gene3D" id="3.40.47.10">
    <property type="match status" value="2"/>
</dbReference>
<gene>
    <name evidence="14" type="ORF">NWFMUON74_37190</name>
</gene>
<feature type="domain" description="Carrier" evidence="11">
    <location>
        <begin position="2627"/>
        <end position="2702"/>
    </location>
</feature>
<evidence type="ECO:0008006" key="16">
    <source>
        <dbReference type="Google" id="ProtNLM"/>
    </source>
</evidence>
<feature type="domain" description="Ketosynthase family 3 (KS3)" evidence="12">
    <location>
        <begin position="1021"/>
        <end position="1447"/>
    </location>
</feature>
<dbReference type="SUPFAM" id="SSF53901">
    <property type="entry name" value="Thiolase-like"/>
    <property type="match status" value="2"/>
</dbReference>
<dbReference type="InterPro" id="IPR014043">
    <property type="entry name" value="Acyl_transferase_dom"/>
</dbReference>
<keyword evidence="6" id="KW-0443">Lipid metabolism</keyword>
<dbReference type="Gene3D" id="3.40.366.10">
    <property type="entry name" value="Malonyl-Coenzyme A Acyl Carrier Protein, domain 2"/>
    <property type="match status" value="2"/>
</dbReference>
<accession>A0A7G1KKZ7</accession>
<dbReference type="InterPro" id="IPR014030">
    <property type="entry name" value="Ketoacyl_synth_N"/>
</dbReference>
<dbReference type="Pfam" id="PF00698">
    <property type="entry name" value="Acyl_transf_1"/>
    <property type="match status" value="2"/>
</dbReference>
<dbReference type="SMART" id="SM00825">
    <property type="entry name" value="PKS_KS"/>
    <property type="match status" value="2"/>
</dbReference>
<dbReference type="SUPFAM" id="SSF47336">
    <property type="entry name" value="ACP-like"/>
    <property type="match status" value="2"/>
</dbReference>
<dbReference type="Gene3D" id="3.10.129.110">
    <property type="entry name" value="Polyketide synthase dehydratase"/>
    <property type="match status" value="1"/>
</dbReference>
<dbReference type="InterPro" id="IPR020807">
    <property type="entry name" value="PKS_DH"/>
</dbReference>
<dbReference type="Pfam" id="PF16197">
    <property type="entry name" value="KAsynt_C_assoc"/>
    <property type="match status" value="2"/>
</dbReference>
<feature type="region of interest" description="Disordered" evidence="10">
    <location>
        <begin position="61"/>
        <end position="83"/>
    </location>
</feature>
<dbReference type="InterPro" id="IPR001227">
    <property type="entry name" value="Ac_transferase_dom_sf"/>
</dbReference>
<dbReference type="InterPro" id="IPR042104">
    <property type="entry name" value="PKS_dehydratase_sf"/>
</dbReference>
<dbReference type="PROSITE" id="PS52004">
    <property type="entry name" value="KS3_2"/>
    <property type="match status" value="2"/>
</dbReference>
<dbReference type="GO" id="GO:0006633">
    <property type="term" value="P:fatty acid biosynthetic process"/>
    <property type="evidence" value="ECO:0007669"/>
    <property type="project" value="InterPro"/>
</dbReference>
<evidence type="ECO:0000256" key="4">
    <source>
        <dbReference type="ARBA" id="ARBA00022679"/>
    </source>
</evidence>
<dbReference type="FunFam" id="3.40.366.10:FF:000002">
    <property type="entry name" value="Probable polyketide synthase 2"/>
    <property type="match status" value="2"/>
</dbReference>
<dbReference type="SUPFAM" id="SSF55048">
    <property type="entry name" value="Probable ACP-binding domain of malonyl-CoA ACP transacylase"/>
    <property type="match status" value="2"/>
</dbReference>
<comment type="pathway">
    <text evidence="1">Lipid metabolism.</text>
</comment>
<dbReference type="SMART" id="SM00823">
    <property type="entry name" value="PKS_PP"/>
    <property type="match status" value="2"/>
</dbReference>
<dbReference type="PROSITE" id="PS00012">
    <property type="entry name" value="PHOSPHOPANTETHEINE"/>
    <property type="match status" value="1"/>
</dbReference>
<evidence type="ECO:0000256" key="9">
    <source>
        <dbReference type="PROSITE-ProRule" id="PRU01363"/>
    </source>
</evidence>
<keyword evidence="3" id="KW-0597">Phosphoprotein</keyword>
<dbReference type="Pfam" id="PF00550">
    <property type="entry name" value="PP-binding"/>
    <property type="match status" value="2"/>
</dbReference>
<dbReference type="InterPro" id="IPR009081">
    <property type="entry name" value="PP-bd_ACP"/>
</dbReference>
<feature type="region of interest" description="N-terminal hotdog fold" evidence="9">
    <location>
        <begin position="1903"/>
        <end position="2025"/>
    </location>
</feature>
<dbReference type="InterPro" id="IPR049900">
    <property type="entry name" value="PKS_mFAS_DH"/>
</dbReference>
<feature type="region of interest" description="C-terminal hotdog fold" evidence="9">
    <location>
        <begin position="2039"/>
        <end position="2179"/>
    </location>
</feature>
<evidence type="ECO:0000256" key="6">
    <source>
        <dbReference type="ARBA" id="ARBA00023098"/>
    </source>
</evidence>
<feature type="compositionally biased region" description="Basic and acidic residues" evidence="10">
    <location>
        <begin position="1"/>
        <end position="17"/>
    </location>
</feature>
<dbReference type="InterPro" id="IPR016039">
    <property type="entry name" value="Thiolase-like"/>
</dbReference>
<dbReference type="Pfam" id="PF08659">
    <property type="entry name" value="KR"/>
    <property type="match status" value="1"/>
</dbReference>
<evidence type="ECO:0000259" key="12">
    <source>
        <dbReference type="PROSITE" id="PS52004"/>
    </source>
</evidence>
<keyword evidence="7" id="KW-0511">Multifunctional enzyme</keyword>
<dbReference type="GO" id="GO:0031177">
    <property type="term" value="F:phosphopantetheine binding"/>
    <property type="evidence" value="ECO:0007669"/>
    <property type="project" value="InterPro"/>
</dbReference>
<proteinExistence type="predicted"/>
<evidence type="ECO:0000256" key="1">
    <source>
        <dbReference type="ARBA" id="ARBA00005189"/>
    </source>
</evidence>
<evidence type="ECO:0000256" key="5">
    <source>
        <dbReference type="ARBA" id="ARBA00022832"/>
    </source>
</evidence>
<dbReference type="PANTHER" id="PTHR43775">
    <property type="entry name" value="FATTY ACID SYNTHASE"/>
    <property type="match status" value="1"/>
</dbReference>
<feature type="region of interest" description="Disordered" evidence="10">
    <location>
        <begin position="1"/>
        <end position="25"/>
    </location>
</feature>
<feature type="active site" description="Proton donor; for dehydratase activity" evidence="9">
    <location>
        <position position="2100"/>
    </location>
</feature>
<dbReference type="PROSITE" id="PS50075">
    <property type="entry name" value="CARRIER"/>
    <property type="match status" value="2"/>
</dbReference>
<dbReference type="InterPro" id="IPR049552">
    <property type="entry name" value="PKS_DH_N"/>
</dbReference>
<dbReference type="PANTHER" id="PTHR43775:SF51">
    <property type="entry name" value="INACTIVE PHENOLPHTHIOCEROL SYNTHESIS POLYKETIDE SYNTHASE TYPE I PKS1-RELATED"/>
    <property type="match status" value="1"/>
</dbReference>
<dbReference type="Pfam" id="PF02801">
    <property type="entry name" value="Ketoacyl-synt_C"/>
    <property type="match status" value="2"/>
</dbReference>
<dbReference type="PROSITE" id="PS00606">
    <property type="entry name" value="KS3_1"/>
    <property type="match status" value="1"/>
</dbReference>
<name>A0A7G1KKZ7_9NOCA</name>
<evidence type="ECO:0000313" key="15">
    <source>
        <dbReference type="Proteomes" id="UP000516173"/>
    </source>
</evidence>
<dbReference type="InterPro" id="IPR036291">
    <property type="entry name" value="NAD(P)-bd_dom_sf"/>
</dbReference>
<dbReference type="InterPro" id="IPR020806">
    <property type="entry name" value="PKS_PP-bd"/>
</dbReference>
<dbReference type="CDD" id="cd08956">
    <property type="entry name" value="KR_3_FAS_SDR_x"/>
    <property type="match status" value="1"/>
</dbReference>
<dbReference type="SMART" id="SM00822">
    <property type="entry name" value="PKS_KR"/>
    <property type="match status" value="1"/>
</dbReference>
<feature type="compositionally biased region" description="Basic and acidic residues" evidence="10">
    <location>
        <begin position="61"/>
        <end position="70"/>
    </location>
</feature>
<dbReference type="InterPro" id="IPR020841">
    <property type="entry name" value="PKS_Beta-ketoAc_synthase_dom"/>
</dbReference>
<keyword evidence="2" id="KW-0596">Phosphopantetheine</keyword>
<evidence type="ECO:0000256" key="10">
    <source>
        <dbReference type="SAM" id="MobiDB-lite"/>
    </source>
</evidence>
<dbReference type="InterPro" id="IPR014031">
    <property type="entry name" value="Ketoacyl_synth_C"/>
</dbReference>
<dbReference type="FunFam" id="3.40.47.10:FF:000019">
    <property type="entry name" value="Polyketide synthase type I"/>
    <property type="match status" value="1"/>
</dbReference>
<evidence type="ECO:0000313" key="14">
    <source>
        <dbReference type="EMBL" id="BCK55947.1"/>
    </source>
</evidence>
<dbReference type="InterPro" id="IPR049551">
    <property type="entry name" value="PKS_DH_C"/>
</dbReference>
<dbReference type="Pfam" id="PF00109">
    <property type="entry name" value="ketoacyl-synt"/>
    <property type="match status" value="2"/>
</dbReference>
<dbReference type="KEGG" id="nwl:NWFMUON74_37190"/>
<dbReference type="EMBL" id="AP023396">
    <property type="protein sequence ID" value="BCK55947.1"/>
    <property type="molecule type" value="Genomic_DNA"/>
</dbReference>
<evidence type="ECO:0000259" key="11">
    <source>
        <dbReference type="PROSITE" id="PS50075"/>
    </source>
</evidence>
<sequence length="2778" mass="290171">MGDRPGAHSRPGEREAMETTTAATPVTDRDDIAVIGMACRVPRARTPQEFWRLLVDGRDTLGDTPADRRSGAAPLPPGLRRGSYLPDAAEFDADFFGMSPREAAATDPQQRLALELSWEALESAGIVPDRLRGGRTGVFVGASGGDFATVLSRLGDTAVGAHTLTGTSRGLIANRVSYALGLGGPSLAVDSAQSSSLVAVQLACESLRSGGCDHAIAGGVHLNLLSETGLSLERLGALSARGRCHTFDSRADGFVRGEGGGIVVLKPLSAAIRDGDPIRAVVRGGAVNNDGATLGLTTPSIDGQAEVLRAAYARAGIAPDRVGYVELHGTGTRVGDPVEAAALARVLGAGRTAATPLRVGSVKTNIGHLEGAAGVLGMIKTVLALEHGRIPASLNYAEPNPRIPMAQWHLRVQDRLGDWPDHDRARVAGVSAFGIGGTNCHLVLSAPEPVGAPEPPARRRRGAPIAWPLSARSATALRGQAARLLEVVDGAPGPDPVDIGWSLATTRTAFEHRAVVLGADRNELAAALRGMAAGEPGETVVTAARPARASGAVFVFPGQGSQWLGMARALLATSPVFADSIARCHEAFRPLADWSLLDVLAGRAEESTAERDDVLQPALFSMMVSLAAVWRSWGVEPAVVIGHSQGEIAAAHVAGILSLADAARVVARRSALLQRLPRGGGMLSVAESEARLRRRLDGRELEIAAVNGPRQVVVSGAVTALTALARECAAARIRTQLLPVGYGSHSEHVDAVRDRLLAELDGVDPRPGTVPFHSTVENRRLDGAELGAAYWFRNLREPVRFDAAVATLLGEGHRVFLESSPHPVLVGSVQDIVAESVTLGVSAVGSLSRAEGGLGRLLESAARVFVGGGGVDWPGALAATAGRGRRIELPPYAFQRRRYWPDTSAAAPAPAPAATGPRIAPEETAPAEPDDYIGIVCREAASLLGHPDTDAIVPERPFKAAGLASATAVDLVTRLSARIGVPLPSSAVFDYPTPAELGRRIANLVAGEADTARAYAAVVTDEPLAIVGMACRFPGGIRSPEQLWEVLTEGRDVVGDFPTDRGWDLDGLFDPDPDARGKSAVRRGGFLDGAAEFDARFFGVSPREATGMDPQQRQLLEVSWEALETAGIDPKSLRGSDTGVFVGIYGQDYGPRLHASGGDSEGYRLTGSALSVASGRIAYFLGSHGPTISVDTACSSSLVALHQAGRSLRSGECGLALVGGVTVMGSPWLFLEFSRQRGLAPDGRCKSFAAAADGVGWSEGVGVLVLERLSDAHRHGHAVLAVVRGSAVNSDGASNGLTAPNGPAQQRVVRAALAASGLDATEVDAVEAHGTGTTLGDPVEAQALLATYGQRRPAGRPLWLGSVKSNLGHTQAAAGVAGVIKMVLALRHGVLPRTVHVDEPSPHVDWSAGAVELLTGARPWPVVDRPWRASVSAFGISGTNAHVIVEQAPPADPVAEPPPTPSRATAWVVSGPGPEALAAQAHRLREFLTARADSDPASVGWSLAHRTVFEHRAVVTGADRDTLLAKLAGVGSAGPGPVAGKTAFVFAGQGAQRLGMGRELYEAFPAFATAWDEVTAALAAHDLPTQGVVWGSSAADLERTDQAQASLFAVEVALYRLLETWGVTPDLVMGHSVGEIAAAHVAGVLTLDEAAGLVAVRGRLMRSLPPGGSMVAVRAAESEVRPFVGDGVDIAAVNGPRAVVVSGVDHAVQQVVIWLREQGFRTRSLAVSHAFHSESMEPILAEFERAAAHLTPRPPRIPLVSNVTGAPADADYGSARYWVRHAREPVRFADGIRFLEDAGVTRFLELGPDAGSAAAVQESVRRPDVVAVPTLRRQRPEAEAVLAAVGTVFEAGADVRWKAVFDGTGARRVPLPTYAFATGRYWLADAGARPGDTAAAGLDAAAHPMLGAVVPHPDSAGFTLTGRLAPDSPGWLRDHVVGATVLLPGTGFLELALRAAAEAGCATVRELTLQVPLVFPDDAPRQVQVLVGAPDEAGERTISVHSRAAHGQNWTTHAQGVLARERAAAPDPGESGRWPPAAADPIETADGYARLAEWGFEYGPSFRGLTGAWRRSGEIFGEAALPAEMRGEAADFALHPALLDAALHALLHAFLADRGAGDVLLPFGWEDVSVVEPGVPAVRVRMTFTGADAVSLVGTDESGRVVLTVGTLRWRPISAEQLGAADARDRLAEVRWVPAEAAVGRAARPWAHWPEVARLPQVPPVVLLDCRSGEPAADVPESLREKVSGVLAVVRAWLSEDRYASSTLVIATGGAVGENVRDLAAAAVWGLVRSAQSEDPGRIVLADVPSGDIDVEAVLAPGEPQVLLRDGAAHVPRVTRLPGDSTAPPPDLRDGTVLITGGTGGLGAVLARHLAEHWGARRLLLASRRGTAAPGATELVRRLEDTGAVVDVAACDVSDPVAVRELITRVAPEHPLAGIVHAAGVAANGLVGALSPQQLEAVLAPKAVGAWRLHEATRDLDLRLFVLFSSEAGVLGGPGQANYAAANTFLDALAVWRRARGLAAQSIAWGLWQQDGGMTERLGDLDLARVERDGLVAMSTAEGLAMFDAAVRTGAAAVLAAPFDPAVLRAQAHAGQLPPILGGLVPARAPVRSGGELAQRLRRTPEPERQRLVLDAVRAEIAIVLGHSGSGAIDPGQKFEEMGFDSLSAVEVRNRIKNVTGLRLSTTAVFDYPTPSALAAHLAEQLGPSTPARSEPVVDDDALRRALRSVPIERFRAAGILDTLVGLAAEQRQAVAQRGAVRIDEMDQEALIRHILQSDSGS</sequence>
<feature type="domain" description="Ketosynthase family 3 (KS3)" evidence="12">
    <location>
        <begin position="29"/>
        <end position="446"/>
    </location>
</feature>
<feature type="domain" description="PKS/mFAS DH" evidence="13">
    <location>
        <begin position="1903"/>
        <end position="2179"/>
    </location>
</feature>
<evidence type="ECO:0000259" key="13">
    <source>
        <dbReference type="PROSITE" id="PS52019"/>
    </source>
</evidence>
<dbReference type="FunFam" id="1.10.1200.10:FF:000007">
    <property type="entry name" value="Probable polyketide synthase pks17"/>
    <property type="match status" value="1"/>
</dbReference>
<dbReference type="Pfam" id="PF22953">
    <property type="entry name" value="SpnB_Rossmann"/>
    <property type="match status" value="1"/>
</dbReference>
<feature type="region of interest" description="Disordered" evidence="10">
    <location>
        <begin position="904"/>
        <end position="926"/>
    </location>
</feature>
<dbReference type="SMART" id="SM01294">
    <property type="entry name" value="PKS_PP_betabranch"/>
    <property type="match status" value="1"/>
</dbReference>
<dbReference type="InterPro" id="IPR016036">
    <property type="entry name" value="Malonyl_transacylase_ACP-bd"/>
</dbReference>
<dbReference type="GO" id="GO:0004312">
    <property type="term" value="F:fatty acid synthase activity"/>
    <property type="evidence" value="ECO:0007669"/>
    <property type="project" value="TreeGrafter"/>
</dbReference>
<dbReference type="GO" id="GO:0004315">
    <property type="term" value="F:3-oxoacyl-[acyl-carrier-protein] synthase activity"/>
    <property type="evidence" value="ECO:0007669"/>
    <property type="project" value="InterPro"/>
</dbReference>
<dbReference type="Gene3D" id="3.40.50.720">
    <property type="entry name" value="NAD(P)-binding Rossmann-like Domain"/>
    <property type="match status" value="1"/>
</dbReference>
<organism evidence="14 15">
    <name type="scientific">Nocardia wallacei</name>
    <dbReference type="NCBI Taxonomy" id="480035"/>
    <lineage>
        <taxon>Bacteria</taxon>
        <taxon>Bacillati</taxon>
        <taxon>Actinomycetota</taxon>
        <taxon>Actinomycetes</taxon>
        <taxon>Mycobacteriales</taxon>
        <taxon>Nocardiaceae</taxon>
        <taxon>Nocardia</taxon>
    </lineage>
</organism>